<dbReference type="InterPro" id="IPR014016">
    <property type="entry name" value="UvrD-like_ATP-bd"/>
</dbReference>
<evidence type="ECO:0000259" key="14">
    <source>
        <dbReference type="PROSITE" id="PS51217"/>
    </source>
</evidence>
<dbReference type="GO" id="GO:0043138">
    <property type="term" value="F:3'-5' DNA helicase activity"/>
    <property type="evidence" value="ECO:0007669"/>
    <property type="project" value="UniProtKB-EC"/>
</dbReference>
<evidence type="ECO:0000256" key="9">
    <source>
        <dbReference type="ARBA" id="ARBA00034808"/>
    </source>
</evidence>
<evidence type="ECO:0000256" key="11">
    <source>
        <dbReference type="ARBA" id="ARBA00048988"/>
    </source>
</evidence>
<evidence type="ECO:0000256" key="6">
    <source>
        <dbReference type="ARBA" id="ARBA00023125"/>
    </source>
</evidence>
<protein>
    <recommendedName>
        <fullName evidence="9">DNA 3'-5' helicase</fullName>
        <ecNumber evidence="9">5.6.2.4</ecNumber>
    </recommendedName>
    <alternativeName>
        <fullName evidence="10">DNA 3'-5' helicase II</fullName>
    </alternativeName>
</protein>
<evidence type="ECO:0000256" key="4">
    <source>
        <dbReference type="ARBA" id="ARBA00022806"/>
    </source>
</evidence>
<dbReference type="Gene3D" id="1.10.486.10">
    <property type="entry name" value="PCRA, domain 4"/>
    <property type="match status" value="1"/>
</dbReference>
<dbReference type="InterPro" id="IPR014017">
    <property type="entry name" value="DNA_helicase_UvrD-like_C"/>
</dbReference>
<dbReference type="Pfam" id="PF00580">
    <property type="entry name" value="UvrD-helicase"/>
    <property type="match status" value="1"/>
</dbReference>
<dbReference type="PANTHER" id="PTHR11070">
    <property type="entry name" value="UVRD / RECB / PCRA DNA HELICASE FAMILY MEMBER"/>
    <property type="match status" value="1"/>
</dbReference>
<evidence type="ECO:0000259" key="13">
    <source>
        <dbReference type="PROSITE" id="PS51198"/>
    </source>
</evidence>
<dbReference type="InterPro" id="IPR027417">
    <property type="entry name" value="P-loop_NTPase"/>
</dbReference>
<comment type="catalytic activity">
    <reaction evidence="11">
        <text>ATP + H2O = ADP + phosphate + H(+)</text>
        <dbReference type="Rhea" id="RHEA:13065"/>
        <dbReference type="ChEBI" id="CHEBI:15377"/>
        <dbReference type="ChEBI" id="CHEBI:15378"/>
        <dbReference type="ChEBI" id="CHEBI:30616"/>
        <dbReference type="ChEBI" id="CHEBI:43474"/>
        <dbReference type="ChEBI" id="CHEBI:456216"/>
        <dbReference type="EC" id="5.6.2.4"/>
    </reaction>
</comment>
<dbReference type="Gene3D" id="1.10.10.160">
    <property type="match status" value="1"/>
</dbReference>
<comment type="similarity">
    <text evidence="1">Belongs to the helicase family. UvrD subfamily.</text>
</comment>
<keyword evidence="4 12" id="KW-0347">Helicase</keyword>
<keyword evidence="16" id="KW-1185">Reference proteome</keyword>
<evidence type="ECO:0000256" key="1">
    <source>
        <dbReference type="ARBA" id="ARBA00009922"/>
    </source>
</evidence>
<dbReference type="PROSITE" id="PS51198">
    <property type="entry name" value="UVRD_HELICASE_ATP_BIND"/>
    <property type="match status" value="1"/>
</dbReference>
<dbReference type="Gene3D" id="3.40.50.300">
    <property type="entry name" value="P-loop containing nucleotide triphosphate hydrolases"/>
    <property type="match status" value="2"/>
</dbReference>
<dbReference type="PANTHER" id="PTHR11070:SF2">
    <property type="entry name" value="ATP-DEPENDENT DNA HELICASE SRS2"/>
    <property type="match status" value="1"/>
</dbReference>
<keyword evidence="3 12" id="KW-0378">Hydrolase</keyword>
<feature type="domain" description="UvrD-like helicase ATP-binding" evidence="13">
    <location>
        <begin position="10"/>
        <end position="295"/>
    </location>
</feature>
<feature type="binding site" evidence="12">
    <location>
        <begin position="31"/>
        <end position="38"/>
    </location>
    <ligand>
        <name>ATP</name>
        <dbReference type="ChEBI" id="CHEBI:30616"/>
    </ligand>
</feature>
<dbReference type="FunFam" id="1.10.10.160:FF:000001">
    <property type="entry name" value="ATP-dependent DNA helicase"/>
    <property type="match status" value="1"/>
</dbReference>
<dbReference type="InterPro" id="IPR013986">
    <property type="entry name" value="DExx_box_DNA_helicase_dom_sf"/>
</dbReference>
<keyword evidence="7" id="KW-0413">Isomerase</keyword>
<dbReference type="AlphaFoldDB" id="A0A2X4PXG9"/>
<dbReference type="GO" id="GO:0005829">
    <property type="term" value="C:cytosol"/>
    <property type="evidence" value="ECO:0007669"/>
    <property type="project" value="TreeGrafter"/>
</dbReference>
<evidence type="ECO:0000256" key="10">
    <source>
        <dbReference type="ARBA" id="ARBA00034923"/>
    </source>
</evidence>
<dbReference type="Proteomes" id="UP000249300">
    <property type="component" value="Chromosome 1"/>
</dbReference>
<dbReference type="Pfam" id="PF21196">
    <property type="entry name" value="PcrA_UvrD_tudor"/>
    <property type="match status" value="1"/>
</dbReference>
<dbReference type="GO" id="GO:0003677">
    <property type="term" value="F:DNA binding"/>
    <property type="evidence" value="ECO:0007669"/>
    <property type="project" value="UniProtKB-KW"/>
</dbReference>
<evidence type="ECO:0000256" key="12">
    <source>
        <dbReference type="PROSITE-ProRule" id="PRU00560"/>
    </source>
</evidence>
<gene>
    <name evidence="15" type="primary">pcrA</name>
    <name evidence="15" type="ORF">NCTC12858_00390</name>
</gene>
<dbReference type="RefSeq" id="WP_023941339.1">
    <property type="nucleotide sequence ID" value="NZ_LS483447.1"/>
</dbReference>
<sequence>MTEGQETYLDHLSPAQREAVEYISGPALVIAGAGSGKTRVLVAKVIHLLQRGLLPQDIMALTFTNKAAKEMKERISRELNMRLPWNFRVGTFHSIFLREIRNHAERLGLKSDLTVYDTVDQKSLVKLVVKDLLLDDKVYTPKFCLSRISNAKNRLIDAREYAENREFVAYDAKNRVGRFADVYSLYQSRLRASNAVDFDDILVYTNVLLRDFPDLRDEMRAQTKYLLIDEYQDTNLAQYEIAYRLMGENGKVFAVGDDAQSIYSFRGANLDNILKFQQAFPTARLFKLEENYRSTQNIVRTANRLIARNTRQIPKEIYSSRPEGDEVEVHSCYTDITEAVYISEQLSELHQSEHIPFAQMAVLYRTNAQSRLLEQELRKKSIPFHIHGGMSFFSYKEIKDIMAYLKLIVNPDDEEAIYRTINFPRRGIGDTTIAKLRVLSREKGLSLSELIASPARMSEANIQRSAIVKISGYVELLDRLRQMAQDDLTALVREVMSDTGIADFYFGDKSVEGISRQENIRELLSGIAQYQEAENEDGRVPSLSSFLNDMALLTDQDRSDEEEDQVTLMTIHAAKGLEFPYVFVVGLEENLFPSSLCNTPGEMEEERRLLYVAITRAKEKCVLTFAHNRYQSGRSEMRAPSRFIKELQGEGCRTAGKLSNLGVFSGLKDQYGNGQERPEWMLRPATDMEHAPEHQPKTSGRKLRRISSGGNLLAKSFGETQEGETEDFAVGDRVLHSRFGAGVVTSLDGLGSDARATVLFDTVGQKLLLLRFAKLKRIG</sequence>
<organism evidence="15 16">
    <name type="scientific">Porphyromonas crevioricanis</name>
    <dbReference type="NCBI Taxonomy" id="393921"/>
    <lineage>
        <taxon>Bacteria</taxon>
        <taxon>Pseudomonadati</taxon>
        <taxon>Bacteroidota</taxon>
        <taxon>Bacteroidia</taxon>
        <taxon>Bacteroidales</taxon>
        <taxon>Porphyromonadaceae</taxon>
        <taxon>Porphyromonas</taxon>
    </lineage>
</organism>
<dbReference type="SUPFAM" id="SSF52540">
    <property type="entry name" value="P-loop containing nucleoside triphosphate hydrolases"/>
    <property type="match status" value="1"/>
</dbReference>
<dbReference type="PROSITE" id="PS51217">
    <property type="entry name" value="UVRD_HELICASE_CTER"/>
    <property type="match status" value="1"/>
</dbReference>
<proteinExistence type="inferred from homology"/>
<dbReference type="InterPro" id="IPR000212">
    <property type="entry name" value="DNA_helicase_UvrD/REP"/>
</dbReference>
<evidence type="ECO:0000256" key="8">
    <source>
        <dbReference type="ARBA" id="ARBA00034617"/>
    </source>
</evidence>
<evidence type="ECO:0000256" key="5">
    <source>
        <dbReference type="ARBA" id="ARBA00022840"/>
    </source>
</evidence>
<evidence type="ECO:0000256" key="3">
    <source>
        <dbReference type="ARBA" id="ARBA00022801"/>
    </source>
</evidence>
<dbReference type="EMBL" id="LS483447">
    <property type="protein sequence ID" value="SQH72567.1"/>
    <property type="molecule type" value="Genomic_DNA"/>
</dbReference>
<keyword evidence="2 12" id="KW-0547">Nucleotide-binding</keyword>
<dbReference type="GO" id="GO:0033202">
    <property type="term" value="C:DNA helicase complex"/>
    <property type="evidence" value="ECO:0007669"/>
    <property type="project" value="TreeGrafter"/>
</dbReference>
<keyword evidence="6" id="KW-0238">DNA-binding</keyword>
<dbReference type="GO" id="GO:0009314">
    <property type="term" value="P:response to radiation"/>
    <property type="evidence" value="ECO:0007669"/>
    <property type="project" value="UniProtKB-ARBA"/>
</dbReference>
<accession>A0A2X4PXG9</accession>
<dbReference type="KEGG" id="pcre:NCTC12858_00390"/>
<dbReference type="GO" id="GO:0000725">
    <property type="term" value="P:recombinational repair"/>
    <property type="evidence" value="ECO:0007669"/>
    <property type="project" value="TreeGrafter"/>
</dbReference>
<evidence type="ECO:0000313" key="16">
    <source>
        <dbReference type="Proteomes" id="UP000249300"/>
    </source>
</evidence>
<dbReference type="CDD" id="cd17932">
    <property type="entry name" value="DEXQc_UvrD"/>
    <property type="match status" value="1"/>
</dbReference>
<comment type="catalytic activity">
    <reaction evidence="8">
        <text>Couples ATP hydrolysis with the unwinding of duplex DNA by translocating in the 3'-5' direction.</text>
        <dbReference type="EC" id="5.6.2.4"/>
    </reaction>
</comment>
<evidence type="ECO:0000256" key="2">
    <source>
        <dbReference type="ARBA" id="ARBA00022741"/>
    </source>
</evidence>
<dbReference type="CDD" id="cd18807">
    <property type="entry name" value="SF1_C_UvrD"/>
    <property type="match status" value="1"/>
</dbReference>
<evidence type="ECO:0000256" key="7">
    <source>
        <dbReference type="ARBA" id="ARBA00023235"/>
    </source>
</evidence>
<name>A0A2X4PXG9_9PORP</name>
<dbReference type="EC" id="5.6.2.4" evidence="9"/>
<keyword evidence="5 12" id="KW-0067">ATP-binding</keyword>
<feature type="domain" description="UvrD-like helicase C-terminal" evidence="14">
    <location>
        <begin position="296"/>
        <end position="576"/>
    </location>
</feature>
<dbReference type="GO" id="GO:0005524">
    <property type="term" value="F:ATP binding"/>
    <property type="evidence" value="ECO:0007669"/>
    <property type="project" value="UniProtKB-UniRule"/>
</dbReference>
<dbReference type="Pfam" id="PF13361">
    <property type="entry name" value="UvrD_C"/>
    <property type="match status" value="1"/>
</dbReference>
<dbReference type="GO" id="GO:0016887">
    <property type="term" value="F:ATP hydrolysis activity"/>
    <property type="evidence" value="ECO:0007669"/>
    <property type="project" value="RHEA"/>
</dbReference>
<reference evidence="15 16" key="1">
    <citation type="submission" date="2018-06" db="EMBL/GenBank/DDBJ databases">
        <authorList>
            <consortium name="Pathogen Informatics"/>
            <person name="Doyle S."/>
        </authorList>
    </citation>
    <scope>NUCLEOTIDE SEQUENCE [LARGE SCALE GENOMIC DNA]</scope>
    <source>
        <strain evidence="15 16">NCTC12858</strain>
    </source>
</reference>
<evidence type="ECO:0000313" key="15">
    <source>
        <dbReference type="EMBL" id="SQH72567.1"/>
    </source>
</evidence>